<evidence type="ECO:0000313" key="9">
    <source>
        <dbReference type="Proteomes" id="UP000251485"/>
    </source>
</evidence>
<evidence type="ECO:0000256" key="2">
    <source>
        <dbReference type="ARBA" id="ARBA00023125"/>
    </source>
</evidence>
<dbReference type="CDD" id="cd00093">
    <property type="entry name" value="HTH_XRE"/>
    <property type="match status" value="1"/>
</dbReference>
<dbReference type="InterPro" id="IPR001387">
    <property type="entry name" value="Cro/C1-type_HTH"/>
</dbReference>
<evidence type="ECO:0000259" key="4">
    <source>
        <dbReference type="PROSITE" id="PS50943"/>
    </source>
</evidence>
<protein>
    <submittedName>
        <fullName evidence="6">Helix-turn-helix domain-containing protein</fullName>
    </submittedName>
    <submittedName>
        <fullName evidence="5">Transcriptional regulator</fullName>
    </submittedName>
</protein>
<dbReference type="PANTHER" id="PTHR36511:SF3">
    <property type="entry name" value="ANTITOXIN HIGA-2"/>
    <property type="match status" value="1"/>
</dbReference>
<organism evidence="6 10">
    <name type="scientific">Proteus mirabilis</name>
    <dbReference type="NCBI Taxonomy" id="584"/>
    <lineage>
        <taxon>Bacteria</taxon>
        <taxon>Pseudomonadati</taxon>
        <taxon>Pseudomonadota</taxon>
        <taxon>Gammaproteobacteria</taxon>
        <taxon>Enterobacterales</taxon>
        <taxon>Morganellaceae</taxon>
        <taxon>Proteus</taxon>
    </lineage>
</organism>
<dbReference type="OrthoDB" id="9799384at2"/>
<dbReference type="STRING" id="584.AOUC001_13040"/>
<evidence type="ECO:0000313" key="6">
    <source>
        <dbReference type="EMBL" id="EKW9775377.1"/>
    </source>
</evidence>
<sequence>MSFFNDLKASLEEAVEIKNGDKKASKVTRFEVADVKAIREQLNVSQSEFAHALGTSIDTVKSWELKRRNPTGLTAKVLIAIYKNPNLFKELANI</sequence>
<evidence type="ECO:0000256" key="1">
    <source>
        <dbReference type="ARBA" id="ARBA00023015"/>
    </source>
</evidence>
<dbReference type="InterPro" id="IPR052359">
    <property type="entry name" value="HTH-type_reg/antitoxin"/>
</dbReference>
<keyword evidence="2" id="KW-0238">DNA-binding</keyword>
<dbReference type="EMBL" id="ABKSPD020000003">
    <property type="protein sequence ID" value="EKW9775377.1"/>
    <property type="molecule type" value="Genomic_DNA"/>
</dbReference>
<keyword evidence="1" id="KW-0805">Transcription regulation</keyword>
<dbReference type="InterPro" id="IPR047761">
    <property type="entry name" value="NadS-like"/>
</dbReference>
<dbReference type="EMBL" id="UAUE01000020">
    <property type="protein sequence ID" value="SPY96904.1"/>
    <property type="molecule type" value="Genomic_DNA"/>
</dbReference>
<evidence type="ECO:0000256" key="3">
    <source>
        <dbReference type="ARBA" id="ARBA00023163"/>
    </source>
</evidence>
<reference evidence="5 8" key="1">
    <citation type="submission" date="2017-05" db="EMBL/GenBank/DDBJ databases">
        <title>Whole genome sequencing of Proteus mirabilis AR_0155.</title>
        <authorList>
            <person name="Conlan S."/>
            <person name="Thomas P.J."/>
            <person name="Mullikin J."/>
            <person name="Frank K.M."/>
            <person name="Segre J.A."/>
        </authorList>
    </citation>
    <scope>NUCLEOTIDE SEQUENCE [LARGE SCALE GENOMIC DNA]</scope>
    <source>
        <strain evidence="5 8">AR_0155</strain>
    </source>
</reference>
<reference evidence="6" key="3">
    <citation type="submission" date="2023-06" db="EMBL/GenBank/DDBJ databases">
        <authorList>
            <consortium name="Clinical and Environmental Microbiology Branch: Whole genome sequencing antimicrobial resistance pathogens in the healthcare setting"/>
        </authorList>
    </citation>
    <scope>NUCLEOTIDE SEQUENCE</scope>
    <source>
        <strain evidence="6">Microbial</strain>
    </source>
</reference>
<accession>A0A1Z1SXD5</accession>
<dbReference type="NCBIfam" id="NF041265">
    <property type="entry name" value="NadS"/>
    <property type="match status" value="1"/>
</dbReference>
<dbReference type="Gene3D" id="1.10.260.40">
    <property type="entry name" value="lambda repressor-like DNA-binding domains"/>
    <property type="match status" value="1"/>
</dbReference>
<reference evidence="7 9" key="2">
    <citation type="submission" date="2018-06" db="EMBL/GenBank/DDBJ databases">
        <authorList>
            <consortium name="Pathogen Informatics"/>
            <person name="Doyle S."/>
        </authorList>
    </citation>
    <scope>NUCLEOTIDE SEQUENCE [LARGE SCALE GENOMIC DNA]</scope>
    <source>
        <strain evidence="7 9">NCTC10975</strain>
    </source>
</reference>
<dbReference type="Proteomes" id="UP000195540">
    <property type="component" value="Chromosome"/>
</dbReference>
<feature type="domain" description="HTH cro/C1-type" evidence="4">
    <location>
        <begin position="35"/>
        <end position="88"/>
    </location>
</feature>
<keyword evidence="3" id="KW-0804">Transcription</keyword>
<dbReference type="PANTHER" id="PTHR36511">
    <property type="entry name" value="MERR FAMILY BACTERIAL REGULATORY PROTEIN"/>
    <property type="match status" value="1"/>
</dbReference>
<dbReference type="InterPro" id="IPR010982">
    <property type="entry name" value="Lambda_DNA-bd_dom_sf"/>
</dbReference>
<evidence type="ECO:0000313" key="5">
    <source>
        <dbReference type="EMBL" id="ARX35638.1"/>
    </source>
</evidence>
<name>A0A1Z1SXD5_PROMI</name>
<dbReference type="SUPFAM" id="SSF47413">
    <property type="entry name" value="lambda repressor-like DNA-binding domains"/>
    <property type="match status" value="1"/>
</dbReference>
<proteinExistence type="predicted"/>
<dbReference type="Pfam" id="PF01381">
    <property type="entry name" value="HTH_3"/>
    <property type="match status" value="1"/>
</dbReference>
<evidence type="ECO:0000313" key="10">
    <source>
        <dbReference type="Proteomes" id="UP001171165"/>
    </source>
</evidence>
<evidence type="ECO:0000313" key="8">
    <source>
        <dbReference type="Proteomes" id="UP000195540"/>
    </source>
</evidence>
<dbReference type="SMART" id="SM00530">
    <property type="entry name" value="HTH_XRE"/>
    <property type="match status" value="1"/>
</dbReference>
<dbReference type="Proteomes" id="UP000251485">
    <property type="component" value="Unassembled WGS sequence"/>
</dbReference>
<gene>
    <name evidence="5" type="ORF">AM402_16235</name>
    <name evidence="7" type="ORF">NCTC10975_02642</name>
    <name evidence="6" type="ORF">PW210_001178</name>
</gene>
<dbReference type="PROSITE" id="PS50943">
    <property type="entry name" value="HTH_CROC1"/>
    <property type="match status" value="1"/>
</dbReference>
<dbReference type="GO" id="GO:0003677">
    <property type="term" value="F:DNA binding"/>
    <property type="evidence" value="ECO:0007669"/>
    <property type="project" value="UniProtKB-KW"/>
</dbReference>
<dbReference type="RefSeq" id="WP_004247538.1">
    <property type="nucleotide sequence ID" value="NZ_ABFCQN020000008.1"/>
</dbReference>
<evidence type="ECO:0000313" key="7">
    <source>
        <dbReference type="EMBL" id="SPY96904.1"/>
    </source>
</evidence>
<dbReference type="EMBL" id="CP021694">
    <property type="protein sequence ID" value="ARX35638.1"/>
    <property type="molecule type" value="Genomic_DNA"/>
</dbReference>
<dbReference type="Proteomes" id="UP001171165">
    <property type="component" value="Unassembled WGS sequence"/>
</dbReference>
<dbReference type="AlphaFoldDB" id="A0A1Z1SXD5"/>